<dbReference type="GO" id="GO:0006203">
    <property type="term" value="P:dGTP catabolic process"/>
    <property type="evidence" value="ECO:0007669"/>
    <property type="project" value="TreeGrafter"/>
</dbReference>
<proteinExistence type="predicted"/>
<gene>
    <name evidence="2" type="ORF">A3E45_04640</name>
</gene>
<dbReference type="InterPro" id="IPR050135">
    <property type="entry name" value="dGTPase-like"/>
</dbReference>
<protein>
    <recommendedName>
        <fullName evidence="1">HD/PDEase domain-containing protein</fullName>
    </recommendedName>
</protein>
<evidence type="ECO:0000259" key="1">
    <source>
        <dbReference type="SMART" id="SM00471"/>
    </source>
</evidence>
<dbReference type="Proteomes" id="UP000176405">
    <property type="component" value="Unassembled WGS sequence"/>
</dbReference>
<evidence type="ECO:0000313" key="2">
    <source>
        <dbReference type="EMBL" id="OGE34249.1"/>
    </source>
</evidence>
<evidence type="ECO:0000313" key="3">
    <source>
        <dbReference type="Proteomes" id="UP000176405"/>
    </source>
</evidence>
<dbReference type="CDD" id="cd00077">
    <property type="entry name" value="HDc"/>
    <property type="match status" value="1"/>
</dbReference>
<organism evidence="2 3">
    <name type="scientific">Candidatus Daviesbacteria bacterium RIFCSPHIGHO2_12_FULL_43_11</name>
    <dbReference type="NCBI Taxonomy" id="1797780"/>
    <lineage>
        <taxon>Bacteria</taxon>
        <taxon>Candidatus Daviesiibacteriota</taxon>
    </lineage>
</organism>
<accession>A0A1F5K016</accession>
<dbReference type="PANTHER" id="PTHR11373">
    <property type="entry name" value="DEOXYNUCLEOSIDE TRIPHOSPHATE TRIPHOSPHOHYDROLASE"/>
    <property type="match status" value="1"/>
</dbReference>
<dbReference type="PANTHER" id="PTHR11373:SF4">
    <property type="entry name" value="DEOXYNUCLEOSIDE TRIPHOSPHATE TRIPHOSPHOHYDROLASE SAMHD1"/>
    <property type="match status" value="1"/>
</dbReference>
<dbReference type="GO" id="GO:0008832">
    <property type="term" value="F:dGTPase activity"/>
    <property type="evidence" value="ECO:0007669"/>
    <property type="project" value="TreeGrafter"/>
</dbReference>
<feature type="domain" description="HD/PDEase" evidence="1">
    <location>
        <begin position="50"/>
        <end position="169"/>
    </location>
</feature>
<dbReference type="AlphaFoldDB" id="A0A1F5K016"/>
<dbReference type="InterPro" id="IPR003607">
    <property type="entry name" value="HD/PDEase_dom"/>
</dbReference>
<name>A0A1F5K016_9BACT</name>
<dbReference type="Gene3D" id="1.10.3210.10">
    <property type="entry name" value="Hypothetical protein af1432"/>
    <property type="match status" value="1"/>
</dbReference>
<dbReference type="EMBL" id="MFDH01000037">
    <property type="protein sequence ID" value="OGE34249.1"/>
    <property type="molecule type" value="Genomic_DNA"/>
</dbReference>
<dbReference type="STRING" id="1797780.A3E45_04640"/>
<reference evidence="2 3" key="1">
    <citation type="journal article" date="2016" name="Nat. Commun.">
        <title>Thousands of microbial genomes shed light on interconnected biogeochemical processes in an aquifer system.</title>
        <authorList>
            <person name="Anantharaman K."/>
            <person name="Brown C.T."/>
            <person name="Hug L.A."/>
            <person name="Sharon I."/>
            <person name="Castelle C.J."/>
            <person name="Probst A.J."/>
            <person name="Thomas B.C."/>
            <person name="Singh A."/>
            <person name="Wilkins M.J."/>
            <person name="Karaoz U."/>
            <person name="Brodie E.L."/>
            <person name="Williams K.H."/>
            <person name="Hubbard S.S."/>
            <person name="Banfield J.F."/>
        </authorList>
    </citation>
    <scope>NUCLEOTIDE SEQUENCE [LARGE SCALE GENOMIC DNA]</scope>
</reference>
<dbReference type="SUPFAM" id="SSF109604">
    <property type="entry name" value="HD-domain/PDEase-like"/>
    <property type="match status" value="1"/>
</dbReference>
<dbReference type="SMART" id="SM00471">
    <property type="entry name" value="HDc"/>
    <property type="match status" value="1"/>
</dbReference>
<sequence length="325" mass="37682">MREIVVVADRIYGTHQIENPLLMELMQTQEMQRLKCISQLGVPEEFLKTKGFSRWEHSVGVTLLLKALGASEEEQLAGLTHDVSHTAFSHVYDWVIDDYSHPDPKENWQDRRHAAFIFNSAIPAILEKYGLNLDTASSLEQFSLLEQDLPNLCADRVDYSLRQMSKESARVIFRGLTVSEGKIVCRDRKIASLFGRTFLQLQREVWGNFEAISRYHHFSAVLRRALELGVIGREDFWGDENAITEKLKESNDNFIRDVLQSLRNPRLTPPMTGKIMYKRFRHIDPEFIDSNNIFRLSEEDRDFKKLLEHARQENEKGVMVTDVLA</sequence>
<comment type="caution">
    <text evidence="2">The sequence shown here is derived from an EMBL/GenBank/DDBJ whole genome shotgun (WGS) entry which is preliminary data.</text>
</comment>